<proteinExistence type="predicted"/>
<evidence type="ECO:0008006" key="2">
    <source>
        <dbReference type="Google" id="ProtNLM"/>
    </source>
</evidence>
<accession>A0A7C3ZM22</accession>
<evidence type="ECO:0000313" key="1">
    <source>
        <dbReference type="EMBL" id="HGG02302.1"/>
    </source>
</evidence>
<dbReference type="SUPFAM" id="SSF81301">
    <property type="entry name" value="Nucleotidyltransferase"/>
    <property type="match status" value="1"/>
</dbReference>
<dbReference type="AlphaFoldDB" id="A0A7C3ZM22"/>
<name>A0A7C3ZM22_9CYAN</name>
<organism evidence="1">
    <name type="scientific">Planktothricoides sp. SpSt-374</name>
    <dbReference type="NCBI Taxonomy" id="2282167"/>
    <lineage>
        <taxon>Bacteria</taxon>
        <taxon>Bacillati</taxon>
        <taxon>Cyanobacteriota</taxon>
        <taxon>Cyanophyceae</taxon>
        <taxon>Oscillatoriophycideae</taxon>
        <taxon>Oscillatoriales</taxon>
        <taxon>Oscillatoriaceae</taxon>
        <taxon>Planktothricoides</taxon>
    </lineage>
</organism>
<comment type="caution">
    <text evidence="1">The sequence shown here is derived from an EMBL/GenBank/DDBJ whole genome shotgun (WGS) entry which is preliminary data.</text>
</comment>
<sequence>MVPVGYKTQAEDTSIEAELVQFGLWRRFSPAQKEALFRRVAKRVPTLIMMGIRHQFPDASPGEIKRHYITRRLGAAMADLILANHPGALIMEDSIWLARRLAEILDSLHIPYYVGGSVASSLHGEVRYTEDLDVVVNIDATQVQALIEAMTSEFYISEVAVEDAIMGRMSSFNVIHLETTEKADIFLMRDNEFSHSQMARRQLYCVTGEVDRGFYICSPEDTVLQKLIWFRMTENESQKQWRDILGVLKLQGARLDFAYMWHWGERLGLLAELEKAFTEAGV</sequence>
<dbReference type="InterPro" id="IPR043519">
    <property type="entry name" value="NT_sf"/>
</dbReference>
<dbReference type="EMBL" id="DSPX01000173">
    <property type="protein sequence ID" value="HGG02302.1"/>
    <property type="molecule type" value="Genomic_DNA"/>
</dbReference>
<protein>
    <recommendedName>
        <fullName evidence="2">Nucleotidyltransferase family protein</fullName>
    </recommendedName>
</protein>
<reference evidence="1" key="1">
    <citation type="journal article" date="2020" name="mSystems">
        <title>Genome- and Community-Level Interaction Insights into Carbon Utilization and Element Cycling Functions of Hydrothermarchaeota in Hydrothermal Sediment.</title>
        <authorList>
            <person name="Zhou Z."/>
            <person name="Liu Y."/>
            <person name="Xu W."/>
            <person name="Pan J."/>
            <person name="Luo Z.H."/>
            <person name="Li M."/>
        </authorList>
    </citation>
    <scope>NUCLEOTIDE SEQUENCE [LARGE SCALE GENOMIC DNA]</scope>
    <source>
        <strain evidence="1">SpSt-374</strain>
    </source>
</reference>
<gene>
    <name evidence="1" type="ORF">ENR15_17080</name>
</gene>
<dbReference type="Gene3D" id="3.30.460.40">
    <property type="match status" value="1"/>
</dbReference>